<dbReference type="EMBL" id="JAWXYG010000011">
    <property type="protein sequence ID" value="KAK4258889.1"/>
    <property type="molecule type" value="Genomic_DNA"/>
</dbReference>
<comment type="caution">
    <text evidence="5">The sequence shown here is derived from an EMBL/GenBank/DDBJ whole genome shotgun (WGS) entry which is preliminary data.</text>
</comment>
<dbReference type="FunFam" id="3.30.430.20:FF:000002">
    <property type="entry name" value="Cysteine-rich receptor-like protein kinase 10"/>
    <property type="match status" value="1"/>
</dbReference>
<keyword evidence="3" id="KW-0472">Membrane</keyword>
<dbReference type="AlphaFoldDB" id="A0AAE1JT83"/>
<dbReference type="PROSITE" id="PS51473">
    <property type="entry name" value="GNK2"/>
    <property type="match status" value="2"/>
</dbReference>
<dbReference type="CDD" id="cd23509">
    <property type="entry name" value="Gnk2-like"/>
    <property type="match status" value="2"/>
</dbReference>
<reference evidence="5" key="1">
    <citation type="submission" date="2023-10" db="EMBL/GenBank/DDBJ databases">
        <title>Chromosome-level genome of the transformable northern wattle, Acacia crassicarpa.</title>
        <authorList>
            <person name="Massaro I."/>
            <person name="Sinha N.R."/>
            <person name="Poethig S."/>
            <person name="Leichty A.R."/>
        </authorList>
    </citation>
    <scope>NUCLEOTIDE SEQUENCE</scope>
    <source>
        <strain evidence="5">Acra3RX</strain>
        <tissue evidence="5">Leaf</tissue>
    </source>
</reference>
<evidence type="ECO:0000256" key="2">
    <source>
        <dbReference type="ARBA" id="ARBA00022737"/>
    </source>
</evidence>
<dbReference type="Pfam" id="PF01657">
    <property type="entry name" value="Stress-antifung"/>
    <property type="match status" value="2"/>
</dbReference>
<dbReference type="PANTHER" id="PTHR32099">
    <property type="entry name" value="CYSTEINE-RICH REPEAT SECRETORY PROTEIN"/>
    <property type="match status" value="1"/>
</dbReference>
<dbReference type="Gene3D" id="3.30.430.20">
    <property type="entry name" value="Gnk2 domain, C-X8-C-X2-C motif"/>
    <property type="match status" value="2"/>
</dbReference>
<name>A0AAE1JT83_9FABA</name>
<evidence type="ECO:0000256" key="3">
    <source>
        <dbReference type="SAM" id="Phobius"/>
    </source>
</evidence>
<proteinExistence type="predicted"/>
<evidence type="ECO:0000259" key="4">
    <source>
        <dbReference type="PROSITE" id="PS51473"/>
    </source>
</evidence>
<keyword evidence="1" id="KW-0732">Signal</keyword>
<feature type="domain" description="Gnk2-homologous" evidence="4">
    <location>
        <begin position="31"/>
        <end position="131"/>
    </location>
</feature>
<dbReference type="Proteomes" id="UP001293593">
    <property type="component" value="Unassembled WGS sequence"/>
</dbReference>
<gene>
    <name evidence="5" type="ORF">QN277_005287</name>
</gene>
<keyword evidence="3" id="KW-1133">Transmembrane helix</keyword>
<keyword evidence="2" id="KW-0677">Repeat</keyword>
<evidence type="ECO:0000313" key="5">
    <source>
        <dbReference type="EMBL" id="KAK4258889.1"/>
    </source>
</evidence>
<sequence length="308" mass="34205">MPNSKSSVLVFLFSHFFFFFFFFVLREAAPIYSSHVCTDSIKYQPNSTFQFNLNLLLSSLTSNAAKGSHFFRTQLSNAINGLFLCRGDTLTTTCSDCVSAASREIERRCPVQKEAIIWYDLCMLRYSNQSLNNFVPSSEISNTETVDPKNKERFNEILAGLLNSLAAKAVISHVDKFETEEVNFTRTEKLFGLVQCTPDLTAFGCNSCLKSAIASVPICCDGKLGATVLLPACNIRYELFPFFNTTPSSNPPAIRSPPSGRSNFSVILGFVIPIVGVVSLFAFGFCSFTGKQGRDMLLSWRKKNLPEV</sequence>
<feature type="domain" description="Gnk2-homologous" evidence="4">
    <location>
        <begin position="134"/>
        <end position="242"/>
    </location>
</feature>
<dbReference type="PANTHER" id="PTHR32099:SF42">
    <property type="entry name" value="CYSTEINE-RICH RECEPTOR-LIKE PROTEIN KINASE 9-RELATED"/>
    <property type="match status" value="1"/>
</dbReference>
<accession>A0AAE1JT83</accession>
<evidence type="ECO:0000256" key="1">
    <source>
        <dbReference type="ARBA" id="ARBA00022729"/>
    </source>
</evidence>
<organism evidence="5 6">
    <name type="scientific">Acacia crassicarpa</name>
    <name type="common">northern wattle</name>
    <dbReference type="NCBI Taxonomy" id="499986"/>
    <lineage>
        <taxon>Eukaryota</taxon>
        <taxon>Viridiplantae</taxon>
        <taxon>Streptophyta</taxon>
        <taxon>Embryophyta</taxon>
        <taxon>Tracheophyta</taxon>
        <taxon>Spermatophyta</taxon>
        <taxon>Magnoliopsida</taxon>
        <taxon>eudicotyledons</taxon>
        <taxon>Gunneridae</taxon>
        <taxon>Pentapetalae</taxon>
        <taxon>rosids</taxon>
        <taxon>fabids</taxon>
        <taxon>Fabales</taxon>
        <taxon>Fabaceae</taxon>
        <taxon>Caesalpinioideae</taxon>
        <taxon>mimosoid clade</taxon>
        <taxon>Acacieae</taxon>
        <taxon>Acacia</taxon>
    </lineage>
</organism>
<protein>
    <recommendedName>
        <fullName evidence="4">Gnk2-homologous domain-containing protein</fullName>
    </recommendedName>
</protein>
<dbReference type="InterPro" id="IPR038408">
    <property type="entry name" value="GNK2_sf"/>
</dbReference>
<dbReference type="FunFam" id="3.30.430.20:FF:000003">
    <property type="entry name" value="Cysteine-rich RLK (RECEPTOR-like protein kinase) 10"/>
    <property type="match status" value="1"/>
</dbReference>
<keyword evidence="3" id="KW-0812">Transmembrane</keyword>
<keyword evidence="6" id="KW-1185">Reference proteome</keyword>
<evidence type="ECO:0000313" key="6">
    <source>
        <dbReference type="Proteomes" id="UP001293593"/>
    </source>
</evidence>
<dbReference type="InterPro" id="IPR002902">
    <property type="entry name" value="GNK2"/>
</dbReference>
<feature type="transmembrane region" description="Helical" evidence="3">
    <location>
        <begin position="264"/>
        <end position="288"/>
    </location>
</feature>